<protein>
    <recommendedName>
        <fullName evidence="3">Orotate phosphoribosyltransferase</fullName>
    </recommendedName>
</protein>
<reference evidence="2" key="1">
    <citation type="submission" date="2020-07" db="EMBL/GenBank/DDBJ databases">
        <title>Metabolic diversity and evolutionary history of the archaeal phylum ###Micrarchaeota### uncovered from a freshwater lake metagenome.</title>
        <authorList>
            <person name="Kadnikov V.V."/>
            <person name="Savvichev A.S."/>
            <person name="Mardanov A.V."/>
            <person name="Beletsky A.V."/>
            <person name="Chupakov A.V."/>
            <person name="Kokryatskaya N.M."/>
            <person name="Pimenov N.V."/>
            <person name="Ravin N.V."/>
        </authorList>
    </citation>
    <scope>NUCLEOTIDE SEQUENCE [LARGE SCALE GENOMIC DNA]</scope>
</reference>
<sequence length="48" mass="5052">MRREGVCSICGKELASFTCRLCGALVGPACYDPASGVCARCRKGRMAP</sequence>
<accession>A0A7D6BM60</accession>
<dbReference type="Proteomes" id="UP000510821">
    <property type="component" value="Chromosome"/>
</dbReference>
<gene>
    <name evidence="1" type="ORF">Sv326_0903</name>
</gene>
<dbReference type="KEGG" id="flt:Sv326_0903"/>
<evidence type="ECO:0008006" key="3">
    <source>
        <dbReference type="Google" id="ProtNLM"/>
    </source>
</evidence>
<organism evidence="1 2">
    <name type="scientific">Fermentimicrarchaeum limneticum</name>
    <dbReference type="NCBI Taxonomy" id="2795018"/>
    <lineage>
        <taxon>Archaea</taxon>
        <taxon>Candidatus Micrarchaeota</taxon>
        <taxon>Candidatus Fermentimicrarchaeales</taxon>
        <taxon>Candidatus Fermentimicrarchaeaceae</taxon>
        <taxon>Candidatus Fermentimicrarchaeum</taxon>
    </lineage>
</organism>
<dbReference type="AlphaFoldDB" id="A0A7D6BM60"/>
<evidence type="ECO:0000313" key="1">
    <source>
        <dbReference type="EMBL" id="QLJ53078.1"/>
    </source>
</evidence>
<name>A0A7D6BM60_FERL1</name>
<proteinExistence type="predicted"/>
<dbReference type="EMBL" id="CP058998">
    <property type="protein sequence ID" value="QLJ53078.1"/>
    <property type="molecule type" value="Genomic_DNA"/>
</dbReference>
<evidence type="ECO:0000313" key="2">
    <source>
        <dbReference type="Proteomes" id="UP000510821"/>
    </source>
</evidence>